<dbReference type="SMART" id="SM00823">
    <property type="entry name" value="PKS_PP"/>
    <property type="match status" value="1"/>
</dbReference>
<dbReference type="InterPro" id="IPR045851">
    <property type="entry name" value="AMP-bd_C_sf"/>
</dbReference>
<comment type="caution">
    <text evidence="5">The sequence shown here is derived from an EMBL/GenBank/DDBJ whole genome shotgun (WGS) entry which is preliminary data.</text>
</comment>
<dbReference type="Proteomes" id="UP001499843">
    <property type="component" value="Unassembled WGS sequence"/>
</dbReference>
<evidence type="ECO:0000313" key="5">
    <source>
        <dbReference type="EMBL" id="GAA2206823.1"/>
    </source>
</evidence>
<name>A0ABN3CCS1_9ACTN</name>
<dbReference type="Pfam" id="PF00550">
    <property type="entry name" value="PP-binding"/>
    <property type="match status" value="1"/>
</dbReference>
<keyword evidence="1" id="KW-0596">Phosphopantetheine</keyword>
<evidence type="ECO:0000256" key="1">
    <source>
        <dbReference type="ARBA" id="ARBA00022450"/>
    </source>
</evidence>
<dbReference type="SUPFAM" id="SSF53474">
    <property type="entry name" value="alpha/beta-Hydrolases"/>
    <property type="match status" value="1"/>
</dbReference>
<dbReference type="InterPro" id="IPR006162">
    <property type="entry name" value="Ppantetheine_attach_site"/>
</dbReference>
<feature type="compositionally biased region" description="Low complexity" evidence="3">
    <location>
        <begin position="58"/>
        <end position="77"/>
    </location>
</feature>
<dbReference type="InterPro" id="IPR025110">
    <property type="entry name" value="AMP-bd_C"/>
</dbReference>
<feature type="domain" description="Carrier" evidence="4">
    <location>
        <begin position="74"/>
        <end position="148"/>
    </location>
</feature>
<dbReference type="RefSeq" id="WP_344474235.1">
    <property type="nucleotide sequence ID" value="NZ_BAAAQX010000005.1"/>
</dbReference>
<gene>
    <name evidence="5" type="ORF">GCM10009850_022810</name>
</gene>
<reference evidence="5 6" key="1">
    <citation type="journal article" date="2019" name="Int. J. Syst. Evol. Microbiol.">
        <title>The Global Catalogue of Microorganisms (GCM) 10K type strain sequencing project: providing services to taxonomists for standard genome sequencing and annotation.</title>
        <authorList>
            <consortium name="The Broad Institute Genomics Platform"/>
            <consortium name="The Broad Institute Genome Sequencing Center for Infectious Disease"/>
            <person name="Wu L."/>
            <person name="Ma J."/>
        </authorList>
    </citation>
    <scope>NUCLEOTIDE SEQUENCE [LARGE SCALE GENOMIC DNA]</scope>
    <source>
        <strain evidence="5 6">JCM 16114</strain>
    </source>
</reference>
<dbReference type="InterPro" id="IPR009081">
    <property type="entry name" value="PP-bd_ACP"/>
</dbReference>
<dbReference type="EMBL" id="BAAAQX010000005">
    <property type="protein sequence ID" value="GAA2206823.1"/>
    <property type="molecule type" value="Genomic_DNA"/>
</dbReference>
<dbReference type="InterPro" id="IPR020806">
    <property type="entry name" value="PKS_PP-bd"/>
</dbReference>
<dbReference type="PANTHER" id="PTHR45527">
    <property type="entry name" value="NONRIBOSOMAL PEPTIDE SYNTHETASE"/>
    <property type="match status" value="1"/>
</dbReference>
<organism evidence="5 6">
    <name type="scientific">Nonomuraea monospora</name>
    <dbReference type="NCBI Taxonomy" id="568818"/>
    <lineage>
        <taxon>Bacteria</taxon>
        <taxon>Bacillati</taxon>
        <taxon>Actinomycetota</taxon>
        <taxon>Actinomycetes</taxon>
        <taxon>Streptosporangiales</taxon>
        <taxon>Streptosporangiaceae</taxon>
        <taxon>Nonomuraea</taxon>
    </lineage>
</organism>
<evidence type="ECO:0000256" key="2">
    <source>
        <dbReference type="ARBA" id="ARBA00022553"/>
    </source>
</evidence>
<dbReference type="SUPFAM" id="SSF47336">
    <property type="entry name" value="ACP-like"/>
    <property type="match status" value="1"/>
</dbReference>
<dbReference type="Pfam" id="PF13193">
    <property type="entry name" value="AMP-binding_C"/>
    <property type="match status" value="1"/>
</dbReference>
<keyword evidence="2" id="KW-0597">Phosphoprotein</keyword>
<dbReference type="PROSITE" id="PS50075">
    <property type="entry name" value="CARRIER"/>
    <property type="match status" value="1"/>
</dbReference>
<dbReference type="Pfam" id="PF00975">
    <property type="entry name" value="Thioesterase"/>
    <property type="match status" value="1"/>
</dbReference>
<keyword evidence="6" id="KW-1185">Reference proteome</keyword>
<dbReference type="PROSITE" id="PS00012">
    <property type="entry name" value="PHOSPHOPANTETHEINE"/>
    <property type="match status" value="1"/>
</dbReference>
<evidence type="ECO:0000259" key="4">
    <source>
        <dbReference type="PROSITE" id="PS50075"/>
    </source>
</evidence>
<dbReference type="InterPro" id="IPR029058">
    <property type="entry name" value="AB_hydrolase_fold"/>
</dbReference>
<dbReference type="InterPro" id="IPR036736">
    <property type="entry name" value="ACP-like_sf"/>
</dbReference>
<accession>A0ABN3CCS1</accession>
<dbReference type="Gene3D" id="3.40.50.1820">
    <property type="entry name" value="alpha/beta hydrolase"/>
    <property type="match status" value="1"/>
</dbReference>
<dbReference type="PANTHER" id="PTHR45527:SF1">
    <property type="entry name" value="FATTY ACID SYNTHASE"/>
    <property type="match status" value="1"/>
</dbReference>
<evidence type="ECO:0000313" key="6">
    <source>
        <dbReference type="Proteomes" id="UP001499843"/>
    </source>
</evidence>
<dbReference type="InterPro" id="IPR001031">
    <property type="entry name" value="Thioesterase"/>
</dbReference>
<evidence type="ECO:0000256" key="3">
    <source>
        <dbReference type="SAM" id="MobiDB-lite"/>
    </source>
</evidence>
<sequence length="412" mass="43630">MRETAGRRLVAYVVLRGGGTLERVREHVTARLPKHLLPAQYVLLDRLPLTPHGKVDRTALPAPAAPPARRQAAAPGTPREKELCDLFTEVLGSGAGADTDFFESGGDSLLAMRLTAAIEARLGLRTSIAALFEASTPAALAVRLDRAAPELDLSPLLTLRAEGEGPPLFCLHPGRGIGWSYTALLPHLAPGRPVHALQSPVLQDPRCTTPDSMREMADDYLTRVRAVRAEGPYLLLGHSFGGLLAYEMAARLRAAGQEVGLVASLDAVPWPAGTRADPADAEQEALTILLRTRTLHPYAQPGPLERARVFAAVRGSEGPLSGLDDGRLSAVADAVAGHLRLAVTYRPPAFDGTVVLFSATAQPGGLASAVKAERWAPARVRVHDLDCGHSDLLRPGPAAAIARVLEPILGSV</sequence>
<protein>
    <recommendedName>
        <fullName evidence="4">Carrier domain-containing protein</fullName>
    </recommendedName>
</protein>
<proteinExistence type="predicted"/>
<feature type="region of interest" description="Disordered" evidence="3">
    <location>
        <begin position="54"/>
        <end position="78"/>
    </location>
</feature>
<dbReference type="Gene3D" id="3.30.300.30">
    <property type="match status" value="1"/>
</dbReference>
<dbReference type="SUPFAM" id="SSF56801">
    <property type="entry name" value="Acetyl-CoA synthetase-like"/>
    <property type="match status" value="1"/>
</dbReference>